<dbReference type="PANTHER" id="PTHR44591">
    <property type="entry name" value="STRESS RESPONSE REGULATOR PROTEIN 1"/>
    <property type="match status" value="1"/>
</dbReference>
<keyword evidence="6" id="KW-1185">Reference proteome</keyword>
<feature type="region of interest" description="Disordered" evidence="3">
    <location>
        <begin position="155"/>
        <end position="183"/>
    </location>
</feature>
<keyword evidence="1 2" id="KW-0597">Phosphoprotein</keyword>
<evidence type="ECO:0000313" key="6">
    <source>
        <dbReference type="Proteomes" id="UP000280346"/>
    </source>
</evidence>
<dbReference type="PROSITE" id="PS50110">
    <property type="entry name" value="RESPONSE_REGULATORY"/>
    <property type="match status" value="1"/>
</dbReference>
<proteinExistence type="predicted"/>
<name>A0A3S0WSK7_9PROT</name>
<evidence type="ECO:0000313" key="5">
    <source>
        <dbReference type="EMBL" id="RUQ66600.1"/>
    </source>
</evidence>
<reference evidence="5 6" key="1">
    <citation type="submission" date="2018-12" db="EMBL/GenBank/DDBJ databases">
        <authorList>
            <person name="Yang Y."/>
        </authorList>
    </citation>
    <scope>NUCLEOTIDE SEQUENCE [LARGE SCALE GENOMIC DNA]</scope>
    <source>
        <strain evidence="5 6">GSF71</strain>
    </source>
</reference>
<dbReference type="RefSeq" id="WP_127002082.1">
    <property type="nucleotide sequence ID" value="NZ_JBNPXW010000018.1"/>
</dbReference>
<feature type="compositionally biased region" description="Pro residues" evidence="3">
    <location>
        <begin position="163"/>
        <end position="177"/>
    </location>
</feature>
<sequence length="249" mass="26577">MPPITETGQTTVLLADDDSFMRSIVANLIRTTLGCEVALAVSGRDAIDRLGARAPAVSLALLDFVMPEGNGLEVARSIRSGLGRVPRDLPIAMLTGRTDVELVRAAMELDVNAYVVKPVTKETLFARLERAWTIPFDLKPAEIYEKVEIPNPWGPERVRKPAAPAPLPSPPPGPNPCEPAGRSARVETRIADLAPGVILAAAVRANATGSIILPAHIRLDRALIARLSDLAEMGMIPPVVFVIAARPEG</sequence>
<dbReference type="SUPFAM" id="SSF52172">
    <property type="entry name" value="CheY-like"/>
    <property type="match status" value="1"/>
</dbReference>
<dbReference type="CDD" id="cd00156">
    <property type="entry name" value="REC"/>
    <property type="match status" value="1"/>
</dbReference>
<dbReference type="InterPro" id="IPR011006">
    <property type="entry name" value="CheY-like_superfamily"/>
</dbReference>
<dbReference type="AlphaFoldDB" id="A0A3S0WSK7"/>
<dbReference type="EMBL" id="RZIJ01000020">
    <property type="protein sequence ID" value="RUQ66600.1"/>
    <property type="molecule type" value="Genomic_DNA"/>
</dbReference>
<dbReference type="OrthoDB" id="7271028at2"/>
<dbReference type="InterPro" id="IPR001789">
    <property type="entry name" value="Sig_transdc_resp-reg_receiver"/>
</dbReference>
<feature type="modified residue" description="4-aspartylphosphate" evidence="2">
    <location>
        <position position="63"/>
    </location>
</feature>
<comment type="caution">
    <text evidence="5">The sequence shown here is derived from an EMBL/GenBank/DDBJ whole genome shotgun (WGS) entry which is preliminary data.</text>
</comment>
<dbReference type="Proteomes" id="UP000280346">
    <property type="component" value="Unassembled WGS sequence"/>
</dbReference>
<dbReference type="GO" id="GO:0000160">
    <property type="term" value="P:phosphorelay signal transduction system"/>
    <property type="evidence" value="ECO:0007669"/>
    <property type="project" value="InterPro"/>
</dbReference>
<evidence type="ECO:0000259" key="4">
    <source>
        <dbReference type="PROSITE" id="PS50110"/>
    </source>
</evidence>
<gene>
    <name evidence="5" type="ORF">EJ913_22505</name>
</gene>
<dbReference type="SMART" id="SM00448">
    <property type="entry name" value="REC"/>
    <property type="match status" value="1"/>
</dbReference>
<feature type="domain" description="Response regulatory" evidence="4">
    <location>
        <begin position="11"/>
        <end position="132"/>
    </location>
</feature>
<evidence type="ECO:0000256" key="3">
    <source>
        <dbReference type="SAM" id="MobiDB-lite"/>
    </source>
</evidence>
<dbReference type="PANTHER" id="PTHR44591:SF3">
    <property type="entry name" value="RESPONSE REGULATORY DOMAIN-CONTAINING PROTEIN"/>
    <property type="match status" value="1"/>
</dbReference>
<dbReference type="Gene3D" id="3.40.50.2300">
    <property type="match status" value="1"/>
</dbReference>
<dbReference type="InterPro" id="IPR050595">
    <property type="entry name" value="Bact_response_regulator"/>
</dbReference>
<accession>A0A3S0WSK7</accession>
<evidence type="ECO:0000256" key="2">
    <source>
        <dbReference type="PROSITE-ProRule" id="PRU00169"/>
    </source>
</evidence>
<dbReference type="Pfam" id="PF00072">
    <property type="entry name" value="Response_reg"/>
    <property type="match status" value="1"/>
</dbReference>
<organism evidence="5 6">
    <name type="scientific">Azospirillum doebereinerae</name>
    <dbReference type="NCBI Taxonomy" id="92933"/>
    <lineage>
        <taxon>Bacteria</taxon>
        <taxon>Pseudomonadati</taxon>
        <taxon>Pseudomonadota</taxon>
        <taxon>Alphaproteobacteria</taxon>
        <taxon>Rhodospirillales</taxon>
        <taxon>Azospirillaceae</taxon>
        <taxon>Azospirillum</taxon>
    </lineage>
</organism>
<protein>
    <submittedName>
        <fullName evidence="5">Response regulator</fullName>
    </submittedName>
</protein>
<evidence type="ECO:0000256" key="1">
    <source>
        <dbReference type="ARBA" id="ARBA00022553"/>
    </source>
</evidence>